<dbReference type="EMBL" id="LXQA011032689">
    <property type="protein sequence ID" value="MCI82009.1"/>
    <property type="molecule type" value="Genomic_DNA"/>
</dbReference>
<proteinExistence type="predicted"/>
<dbReference type="Proteomes" id="UP000265520">
    <property type="component" value="Unassembled WGS sequence"/>
</dbReference>
<dbReference type="AlphaFoldDB" id="A0A392V448"/>
<sequence length="34" mass="3671">MAPVMSVLRKKGGNIESGLKLNESINSVQIDEGR</sequence>
<name>A0A392V448_9FABA</name>
<keyword evidence="2" id="KW-1185">Reference proteome</keyword>
<protein>
    <submittedName>
        <fullName evidence="1">Uncharacterized protein</fullName>
    </submittedName>
</protein>
<reference evidence="1 2" key="1">
    <citation type="journal article" date="2018" name="Front. Plant Sci.">
        <title>Red Clover (Trifolium pratense) and Zigzag Clover (T. medium) - A Picture of Genomic Similarities and Differences.</title>
        <authorList>
            <person name="Dluhosova J."/>
            <person name="Istvanek J."/>
            <person name="Nedelnik J."/>
            <person name="Repkova J."/>
        </authorList>
    </citation>
    <scope>NUCLEOTIDE SEQUENCE [LARGE SCALE GENOMIC DNA]</scope>
    <source>
        <strain evidence="2">cv. 10/8</strain>
        <tissue evidence="1">Leaf</tissue>
    </source>
</reference>
<evidence type="ECO:0000313" key="1">
    <source>
        <dbReference type="EMBL" id="MCI82009.1"/>
    </source>
</evidence>
<organism evidence="1 2">
    <name type="scientific">Trifolium medium</name>
    <dbReference type="NCBI Taxonomy" id="97028"/>
    <lineage>
        <taxon>Eukaryota</taxon>
        <taxon>Viridiplantae</taxon>
        <taxon>Streptophyta</taxon>
        <taxon>Embryophyta</taxon>
        <taxon>Tracheophyta</taxon>
        <taxon>Spermatophyta</taxon>
        <taxon>Magnoliopsida</taxon>
        <taxon>eudicotyledons</taxon>
        <taxon>Gunneridae</taxon>
        <taxon>Pentapetalae</taxon>
        <taxon>rosids</taxon>
        <taxon>fabids</taxon>
        <taxon>Fabales</taxon>
        <taxon>Fabaceae</taxon>
        <taxon>Papilionoideae</taxon>
        <taxon>50 kb inversion clade</taxon>
        <taxon>NPAAA clade</taxon>
        <taxon>Hologalegina</taxon>
        <taxon>IRL clade</taxon>
        <taxon>Trifolieae</taxon>
        <taxon>Trifolium</taxon>
    </lineage>
</organism>
<accession>A0A392V448</accession>
<feature type="non-terminal residue" evidence="1">
    <location>
        <position position="34"/>
    </location>
</feature>
<evidence type="ECO:0000313" key="2">
    <source>
        <dbReference type="Proteomes" id="UP000265520"/>
    </source>
</evidence>
<comment type="caution">
    <text evidence="1">The sequence shown here is derived from an EMBL/GenBank/DDBJ whole genome shotgun (WGS) entry which is preliminary data.</text>
</comment>